<evidence type="ECO:0000256" key="5">
    <source>
        <dbReference type="ARBA" id="ARBA00022741"/>
    </source>
</evidence>
<dbReference type="STRING" id="7168.A0A182MXD0"/>
<keyword evidence="8 10" id="KW-0472">Membrane</keyword>
<dbReference type="NCBIfam" id="NF010167">
    <property type="entry name" value="PRK13648.1"/>
    <property type="match status" value="4"/>
</dbReference>
<keyword evidence="5" id="KW-0547">Nucleotide-binding</keyword>
<keyword evidence="2" id="KW-0813">Transport</keyword>
<dbReference type="InterPro" id="IPR013525">
    <property type="entry name" value="ABC2_TM"/>
</dbReference>
<evidence type="ECO:0000256" key="3">
    <source>
        <dbReference type="ARBA" id="ARBA00022692"/>
    </source>
</evidence>
<protein>
    <recommendedName>
        <fullName evidence="11">ABC transporter domain-containing protein</fullName>
    </recommendedName>
</protein>
<feature type="transmembrane region" description="Helical" evidence="10">
    <location>
        <begin position="1977"/>
        <end position="2005"/>
    </location>
</feature>
<dbReference type="PROSITE" id="PS50893">
    <property type="entry name" value="ABC_TRANSPORTER_2"/>
    <property type="match status" value="4"/>
</dbReference>
<feature type="transmembrane region" description="Helical" evidence="10">
    <location>
        <begin position="1146"/>
        <end position="1170"/>
    </location>
</feature>
<feature type="transmembrane region" description="Helical" evidence="10">
    <location>
        <begin position="339"/>
        <end position="360"/>
    </location>
</feature>
<evidence type="ECO:0000259" key="11">
    <source>
        <dbReference type="PROSITE" id="PS50893"/>
    </source>
</evidence>
<dbReference type="Pfam" id="PF12698">
    <property type="entry name" value="ABC2_membrane_3"/>
    <property type="match status" value="4"/>
</dbReference>
<feature type="transmembrane region" description="Helical" evidence="10">
    <location>
        <begin position="445"/>
        <end position="463"/>
    </location>
</feature>
<dbReference type="Pfam" id="PF23321">
    <property type="entry name" value="R1_ABCA1"/>
    <property type="match status" value="2"/>
</dbReference>
<dbReference type="GO" id="GO:0005319">
    <property type="term" value="F:lipid transporter activity"/>
    <property type="evidence" value="ECO:0007669"/>
    <property type="project" value="TreeGrafter"/>
</dbReference>
<keyword evidence="13" id="KW-1185">Reference proteome</keyword>
<feature type="transmembrane region" description="Helical" evidence="10">
    <location>
        <begin position="366"/>
        <end position="386"/>
    </location>
</feature>
<feature type="transmembrane region" description="Helical" evidence="10">
    <location>
        <begin position="2818"/>
        <end position="2842"/>
    </location>
</feature>
<evidence type="ECO:0000256" key="8">
    <source>
        <dbReference type="ARBA" id="ARBA00023136"/>
    </source>
</evidence>
<proteinExistence type="predicted"/>
<keyword evidence="3 10" id="KW-0812">Transmembrane</keyword>
<feature type="transmembrane region" description="Helical" evidence="10">
    <location>
        <begin position="2573"/>
        <end position="2594"/>
    </location>
</feature>
<feature type="transmembrane region" description="Helical" evidence="10">
    <location>
        <begin position="293"/>
        <end position="318"/>
    </location>
</feature>
<feature type="transmembrane region" description="Helical" evidence="10">
    <location>
        <begin position="2952"/>
        <end position="2974"/>
    </location>
</feature>
<dbReference type="InterPro" id="IPR027417">
    <property type="entry name" value="P-loop_NTPase"/>
</dbReference>
<dbReference type="SUPFAM" id="SSF52540">
    <property type="entry name" value="P-loop containing nucleoside triphosphate hydrolases"/>
    <property type="match status" value="4"/>
</dbReference>
<feature type="transmembrane region" description="Helical" evidence="10">
    <location>
        <begin position="2848"/>
        <end position="2872"/>
    </location>
</feature>
<feature type="transmembrane region" description="Helical" evidence="10">
    <location>
        <begin position="24"/>
        <end position="44"/>
    </location>
</feature>
<dbReference type="InterPro" id="IPR017871">
    <property type="entry name" value="ABC_transporter-like_CS"/>
</dbReference>
<feature type="domain" description="ABC transporter" evidence="11">
    <location>
        <begin position="521"/>
        <end position="751"/>
    </location>
</feature>
<feature type="transmembrane region" description="Helical" evidence="10">
    <location>
        <begin position="1176"/>
        <end position="1198"/>
    </location>
</feature>
<accession>A0A182MXD0</accession>
<dbReference type="FunFam" id="3.40.50.300:FF:000298">
    <property type="entry name" value="ATP-binding cassette sub-family A member 12"/>
    <property type="match status" value="2"/>
</dbReference>
<dbReference type="InterPro" id="IPR003439">
    <property type="entry name" value="ABC_transporter-like_ATP-bd"/>
</dbReference>
<feature type="transmembrane region" description="Helical" evidence="10">
    <location>
        <begin position="1067"/>
        <end position="1087"/>
    </location>
</feature>
<dbReference type="EnsemblMetazoa" id="ADIR000033-RA">
    <property type="protein sequence ID" value="ADIR000033-PA"/>
    <property type="gene ID" value="ADIR000033"/>
</dbReference>
<feature type="transmembrane region" description="Helical" evidence="10">
    <location>
        <begin position="1117"/>
        <end position="1134"/>
    </location>
</feature>
<evidence type="ECO:0000256" key="7">
    <source>
        <dbReference type="ARBA" id="ARBA00022989"/>
    </source>
</evidence>
<feature type="region of interest" description="Disordered" evidence="9">
    <location>
        <begin position="836"/>
        <end position="859"/>
    </location>
</feature>
<reference evidence="13" key="1">
    <citation type="submission" date="2013-03" db="EMBL/GenBank/DDBJ databases">
        <title>The Genome Sequence of Anopheles dirus WRAIR2.</title>
        <authorList>
            <consortium name="The Broad Institute Genomics Platform"/>
            <person name="Neafsey D.E."/>
            <person name="Walton C."/>
            <person name="Walker B."/>
            <person name="Young S.K."/>
            <person name="Zeng Q."/>
            <person name="Gargeya S."/>
            <person name="Fitzgerald M."/>
            <person name="Haas B."/>
            <person name="Abouelleil A."/>
            <person name="Allen A.W."/>
            <person name="Alvarado L."/>
            <person name="Arachchi H.M."/>
            <person name="Berlin A.M."/>
            <person name="Chapman S.B."/>
            <person name="Gainer-Dewar J."/>
            <person name="Goldberg J."/>
            <person name="Griggs A."/>
            <person name="Gujja S."/>
            <person name="Hansen M."/>
            <person name="Howarth C."/>
            <person name="Imamovic A."/>
            <person name="Ireland A."/>
            <person name="Larimer J."/>
            <person name="McCowan C."/>
            <person name="Murphy C."/>
            <person name="Pearson M."/>
            <person name="Poon T.W."/>
            <person name="Priest M."/>
            <person name="Roberts A."/>
            <person name="Saif S."/>
            <person name="Shea T."/>
            <person name="Sisk P."/>
            <person name="Sykes S."/>
            <person name="Wortman J."/>
            <person name="Nusbaum C."/>
            <person name="Birren B."/>
        </authorList>
    </citation>
    <scope>NUCLEOTIDE SEQUENCE [LARGE SCALE GENOMIC DNA]</scope>
    <source>
        <strain evidence="13">WRAIR2</strain>
    </source>
</reference>
<evidence type="ECO:0000256" key="1">
    <source>
        <dbReference type="ARBA" id="ARBA00004141"/>
    </source>
</evidence>
<evidence type="ECO:0000256" key="2">
    <source>
        <dbReference type="ARBA" id="ARBA00022448"/>
    </source>
</evidence>
<feature type="transmembrane region" description="Helical" evidence="10">
    <location>
        <begin position="398"/>
        <end position="416"/>
    </location>
</feature>
<dbReference type="Proteomes" id="UP000075884">
    <property type="component" value="Unassembled WGS sequence"/>
</dbReference>
<dbReference type="Gene3D" id="3.40.50.300">
    <property type="entry name" value="P-loop containing nucleotide triphosphate hydrolases"/>
    <property type="match status" value="4"/>
</dbReference>
<feature type="transmembrane region" description="Helical" evidence="10">
    <location>
        <begin position="1934"/>
        <end position="1956"/>
    </location>
</feature>
<feature type="transmembrane region" description="Helical" evidence="10">
    <location>
        <begin position="2779"/>
        <end position="2806"/>
    </location>
</feature>
<dbReference type="GO" id="GO:0016020">
    <property type="term" value="C:membrane"/>
    <property type="evidence" value="ECO:0007669"/>
    <property type="project" value="UniProtKB-SubCell"/>
</dbReference>
<dbReference type="PROSITE" id="PS00211">
    <property type="entry name" value="ABC_TRANSPORTER_1"/>
    <property type="match status" value="2"/>
</dbReference>
<feature type="transmembrane region" description="Helical" evidence="10">
    <location>
        <begin position="2884"/>
        <end position="2901"/>
    </location>
</feature>
<feature type="transmembrane region" description="Helical" evidence="10">
    <location>
        <begin position="1282"/>
        <end position="1303"/>
    </location>
</feature>
<feature type="transmembrane region" description="Helical" evidence="10">
    <location>
        <begin position="1210"/>
        <end position="1228"/>
    </location>
</feature>
<dbReference type="GO" id="GO:0005524">
    <property type="term" value="F:ATP binding"/>
    <property type="evidence" value="ECO:0007669"/>
    <property type="project" value="UniProtKB-KW"/>
</dbReference>
<evidence type="ECO:0000313" key="13">
    <source>
        <dbReference type="Proteomes" id="UP000075884"/>
    </source>
</evidence>
<feature type="transmembrane region" description="Helical" evidence="10">
    <location>
        <begin position="2048"/>
        <end position="2065"/>
    </location>
</feature>
<dbReference type="InterPro" id="IPR056264">
    <property type="entry name" value="R2_ABCA1-4-like"/>
</dbReference>
<feature type="domain" description="ABC transporter" evidence="11">
    <location>
        <begin position="1352"/>
        <end position="1582"/>
    </location>
</feature>
<sequence length="3336" mass="374337">MATSSWDKFVLLLWKNWIIQKRHYVQTLFEILIPAIACAVLIVVRGLVDADVYDEPTTWKPLEINTVRHMMPALNPDIVPPITFVLAYSPQSPLTDRIMRRAAEQILEPIDVAGFENAQRMEDFFRLNYSLAGVEFPDSYRSMDALPNNVTVSLRFPGEMRTLEDDFTAFWANWATELMFPAFQIAGARERERDDGGYPANYYNESFIAVQSAVSRAIILEREPAFALPDIYLNRFPYPPYYSDPLLTGFENLLPLIVVIAFFYTAINTVKYITVEKEKQLKEAMKIMGLPSWLHWSAWFVKCLLLLLVSISLIVVLLCVNMTTNTDLAIFEYAQWTVVWFYLFVFSITTICFCFMVSTFFSKANIAAGIAGLLWFILIVPYNIAFSNYDDMGAGAKMALCLFSNSAMSFGFMLMMRHEGTATGLQWSNLFDPVSVDDDFSVGETMVMLLVDAAIYLLIALYVEKVFPGDFGIAEPWYFLFTKNFWCKDAQQKHDTVPAGGGSGEDTANLEREPTNKYAGVQIRQLRKQFAKNKVAVQGLNLNMYEDQITVLLGHNGAGKTTTMSMLTGMFSPSSGTALVNGYDIRSNIDAVRGSLGLCPQHNVLFNEMTVAEHIEFFARLKGVPRNKIKEEIRHYVQLLELEDKLNKQSQTLSGGMKRKLSVGIALCGGSKVVLCDEPTSGMDPSARRALWDLLIKEKQGRTILLSTHFMDEADILGDRIAIMAEGELKACGSSFFLKKRFGVGYRLICVKGANCERARLTGLLRKHIPNINIDTDIGSELSYVLNENYTGVFQELLRDLEENVEQCGITSYGISLTTLEEVFLRVGSDSYALDQKSGSHDDASEERNGNGVGYGSSVTMNETSDTQPLLGGSSLVWNQLFAMLLKKFISTKRSMVLMLVQALIPIYFVIVTVIIVRTFPGQTDLPAIPINVYNYSATNTILQASSPGSPFVDGFRALFGSLPNNHQLQVIDKDIVENILERSVENIGLVNREFMAAASITPTNHTVWWNPTGFHTAPLALNFMYNAIIKSINTNFEITIINKPLPFKAETRFTQLQAGNNLGFQISFNTGFAMSFIAALYIMFYIKERTSRAKLLQFVSGINVFTFWIVSFLWDFFTYVVTALIYIATLAAFQEEGWASFEELGRVFLVLIVFGIAFLPVTYLFSFWFEVPATGFVKMMIVNIFSGTIFFTAVFLLKFDGFDLEDVANGLEWAFMIFPLFSLSQSLSNINVLSTTESVCQEQCTEETVALCSKEYICSLLPQCCDTNIFSWESTGINRQLLYMGMVGLIAFLVLMGIEFRVVERVLKRRKRASSGALPPVSEDPSLDDDVWEEKRRVKSLSDAEVSNKNLVVSELTKYYGKFLAVNQLSVSVEGSECFGLLGVNGAGKTSTFKMLTGDENISAGEAWVRGISLKSNLNQVHKVIGYCPQFDALLEDLTGRETMKIFALLRGIPAHEIGMETVRLAEELNFMKHIDKRVKEYSGGNKRKLSTALALLANPAVVYLDEPTTGMDPGAKRHLWNVIINVKKAGKSIVLTSHSMEECEALCTRLAIMVNGEFKCIGSTQHLKNKFSKGYFLTIKLNRTGDGSTANGDPVKQFVARNFSQAVLKEEYHDSLTYHITQSELKWSTMFGLMEEAKKTLDIEDYALGQTSLEQVFLFFTKYQRVRGPSNAHLLSGGFLEMSTSSWGKFVLLLWKNWIITKRHYLQTFFEIAIPILACILLIVIRGLVDAEEFEEPTIFNPLELDTISHLRDNPDIAPPIIYSIAYSPESPLLQTVVQRSVSYLDEGLEVVPFENAQSMQAHLQVNNLLVGVEFPDAYATLSQLPEQTILSLRYPSEMRTFRETGSEFWNNWQTERLFPSFQVPGARQYERDDGGYPANYYNETFLQIQSAISRSILQERQPNYQFPDVYLSRYPYPAFYSDVLLTGLENLLPLIIVIAFFYTCINTVKYITVEKERQLKETMKIMGLSSWLHWSAWFVKCIILLIISISIITVLLCVSITTNTDLAIFTFADWFAIWFYLFMYSLATITFCFMMSTFFSKANTASGIAGLMWFVFVMPYNIAFSNYDTMSLSAKLALCLFHNTAMSFGFMLIMRHEGTTNGLQWSNMFDPVTVDDDLSVGATMMMLLADTVIYLVIALYVEKVFPGEYGVAEPWYFPVTKKFWTSQVVPVGDGDGEQATASSDSVEPEPVGKHAGIRIKGLRKVFNKTKVAVKGLHLSMFEDQITVLLGHNGAGKTTTMSMLTGVFSPTAGTALINDCDIRSNIEGARKSLGLCPQHNVLFNEMTVSEHVKFFARLKGVESKRIPQEIDHYVSVLQLEDKRHAQSHTLSGGMKRKLAVGVALCGGSKVVFCDEPTSGMDPTARRALWDLLIQEKKGRTILLSTHFMDEADILGDRIAIMADGELKAAGSSFFLKKRYGVGYRLICVKDDACESSRVTDLMRRHIPNIAVDTDIGSELSYVLDDSYTALFQPLLQDLESHSESLGISSYGISLTTLEEVFLRVGSDSHALDKKPDEPDAARPYALEPATGSTVTLTLEEQDQKLLSGFPLLANQLQAMLLKKAIATKRSWIALLVQIFIPIFFVIMTVVIVRSFPDSLALPPLTIGFDSYATTVTVLEGTSGDMSVIQAYQQLFEGAGSDRSLLTITEPMVDYILRRYGQNLPQVNNEFMVGASITPTNHTIWFNAQGFHTAPLAVNTFYNAMLRSVCAECSILLTNHPLPFRPETRAGNNMGFQLAFNTGFAMAFVAALYIMFYIKERVTRSKLLQFVSGANVLGFWLISFLWDFLTFFVTVMFYVAVLAAFQEDGWSSGEEIGRVILVMVVFGFAFLPLTYLLSFAFDIPASGFVKVMILNIFTGTIFFMTVFLLLFDGFDLRHVAEGMEWAFLIFPLFALSHSLSNMNVAVATQQVCDSQCALIPNCTTSLLCQLFPQCCNTEIFTFERTGISRNLMYLFVVGLVSFLLLMCIEYRVIDRVFRRKSKQAAPPTEADDIDSDVRMEKLRVRALTTGEIADNSLVLRDVTKYYKKFLAVNQLSLGVEHSQCFGLLGVNGAGKTTTFKMMTGDESISFGEAWVNGVSLKSNMNEVHRRIGYCPQFDALIDDLTGRETLRIFALLRGIPKADIAALSDRLAAELNFGKHIDKQTKAYSGGNKRKLSTALALMGNPAVVYLDEPTTGMDPGARRQLWDVVCKERTAGKAIVLTSHSMEECEALCTRLAIMVNGEFKCLGSTQHLKNKFSNGYFLTIKLKRTEDANGGRIDEVKQYIEQRFPEAELKEEYLESVTYQIPSANTKWSTMFGIMEDAKKVLDIEDYALGQTSLEQVFLYFTKFQRVED</sequence>
<evidence type="ECO:0000256" key="10">
    <source>
        <dbReference type="SAM" id="Phobius"/>
    </source>
</evidence>
<name>A0A182MXD0_9DIPT</name>
<feature type="domain" description="ABC transporter" evidence="11">
    <location>
        <begin position="3018"/>
        <end position="3248"/>
    </location>
</feature>
<organism evidence="12 13">
    <name type="scientific">Anopheles dirus</name>
    <dbReference type="NCBI Taxonomy" id="7168"/>
    <lineage>
        <taxon>Eukaryota</taxon>
        <taxon>Metazoa</taxon>
        <taxon>Ecdysozoa</taxon>
        <taxon>Arthropoda</taxon>
        <taxon>Hexapoda</taxon>
        <taxon>Insecta</taxon>
        <taxon>Pterygota</taxon>
        <taxon>Neoptera</taxon>
        <taxon>Endopterygota</taxon>
        <taxon>Diptera</taxon>
        <taxon>Nematocera</taxon>
        <taxon>Culicoidea</taxon>
        <taxon>Culicidae</taxon>
        <taxon>Anophelinae</taxon>
        <taxon>Anopheles</taxon>
    </lineage>
</organism>
<feature type="transmembrane region" description="Helical" evidence="10">
    <location>
        <begin position="2739"/>
        <end position="2759"/>
    </location>
</feature>
<feature type="transmembrane region" description="Helical" evidence="10">
    <location>
        <begin position="2121"/>
        <end position="2144"/>
    </location>
</feature>
<feature type="compositionally biased region" description="Basic and acidic residues" evidence="9">
    <location>
        <begin position="838"/>
        <end position="849"/>
    </location>
</feature>
<dbReference type="CDD" id="cd03263">
    <property type="entry name" value="ABC_subfamily_A"/>
    <property type="match status" value="4"/>
</dbReference>
<keyword evidence="7 10" id="KW-1133">Transmembrane helix</keyword>
<dbReference type="Pfam" id="PF00005">
    <property type="entry name" value="ABC_tran"/>
    <property type="match status" value="4"/>
</dbReference>
<keyword evidence="6" id="KW-0067">ATP-binding</keyword>
<dbReference type="PANTHER" id="PTHR19229:SF250">
    <property type="entry name" value="ABC TRANSPORTER DOMAIN-CONTAINING PROTEIN-RELATED"/>
    <property type="match status" value="1"/>
</dbReference>
<feature type="transmembrane region" description="Helical" evidence="10">
    <location>
        <begin position="253"/>
        <end position="273"/>
    </location>
</feature>
<dbReference type="SMART" id="SM00382">
    <property type="entry name" value="AAA"/>
    <property type="match status" value="4"/>
</dbReference>
<evidence type="ECO:0000313" key="12">
    <source>
        <dbReference type="EnsemblMetazoa" id="ADIR000033-PA"/>
    </source>
</evidence>
<feature type="domain" description="ABC transporter" evidence="11">
    <location>
        <begin position="2200"/>
        <end position="2430"/>
    </location>
</feature>
<feature type="transmembrane region" description="Helical" evidence="10">
    <location>
        <begin position="2017"/>
        <end position="2036"/>
    </location>
</feature>
<dbReference type="InterPro" id="IPR026082">
    <property type="entry name" value="ABCA"/>
</dbReference>
<dbReference type="InterPro" id="IPR003593">
    <property type="entry name" value="AAA+_ATPase"/>
</dbReference>
<dbReference type="GO" id="GO:0016887">
    <property type="term" value="F:ATP hydrolysis activity"/>
    <property type="evidence" value="ECO:0007669"/>
    <property type="project" value="InterPro"/>
</dbReference>
<evidence type="ECO:0000256" key="6">
    <source>
        <dbReference type="ARBA" id="ARBA00022840"/>
    </source>
</evidence>
<feature type="transmembrane region" description="Helical" evidence="10">
    <location>
        <begin position="897"/>
        <end position="917"/>
    </location>
</feature>
<dbReference type="PANTHER" id="PTHR19229">
    <property type="entry name" value="ATP-BINDING CASSETTE TRANSPORTER SUBFAMILY A ABCA"/>
    <property type="match status" value="1"/>
</dbReference>
<reference evidence="12" key="2">
    <citation type="submission" date="2020-05" db="UniProtKB">
        <authorList>
            <consortium name="EnsemblMetazoa"/>
        </authorList>
    </citation>
    <scope>IDENTIFICATION</scope>
    <source>
        <strain evidence="12">WRAIR2</strain>
    </source>
</reference>
<keyword evidence="4" id="KW-0677">Repeat</keyword>
<dbReference type="FunFam" id="3.40.50.300:FF:000327">
    <property type="entry name" value="ATP-binding cassette sub-family A member 3"/>
    <property type="match status" value="2"/>
</dbReference>
<dbReference type="VEuPathDB" id="VectorBase:ADIR000033"/>
<comment type="subcellular location">
    <subcellularLocation>
        <location evidence="1">Membrane</location>
        <topology evidence="1">Multi-pass membrane protein</topology>
    </subcellularLocation>
</comment>
<dbReference type="GO" id="GO:0140359">
    <property type="term" value="F:ABC-type transporter activity"/>
    <property type="evidence" value="ECO:0007669"/>
    <property type="project" value="InterPro"/>
</dbReference>
<evidence type="ECO:0000256" key="9">
    <source>
        <dbReference type="SAM" id="MobiDB-lite"/>
    </source>
</evidence>
<evidence type="ECO:0000256" key="4">
    <source>
        <dbReference type="ARBA" id="ARBA00022737"/>
    </source>
</evidence>